<dbReference type="Pfam" id="PF03449">
    <property type="entry name" value="GreA_GreB_N"/>
    <property type="match status" value="1"/>
</dbReference>
<dbReference type="InterPro" id="IPR036953">
    <property type="entry name" value="GreA/GreB_C_sf"/>
</dbReference>
<keyword evidence="3" id="KW-0804">Transcription</keyword>
<proteinExistence type="inferred from homology"/>
<evidence type="ECO:0000259" key="4">
    <source>
        <dbReference type="Pfam" id="PF01272"/>
    </source>
</evidence>
<dbReference type="EMBL" id="UINC01005036">
    <property type="protein sequence ID" value="SVA18613.1"/>
    <property type="molecule type" value="Genomic_DNA"/>
</dbReference>
<evidence type="ECO:0000256" key="3">
    <source>
        <dbReference type="ARBA" id="ARBA00023163"/>
    </source>
</evidence>
<dbReference type="InterPro" id="IPR001437">
    <property type="entry name" value="Tscrpt_elong_fac_GreA/B_C"/>
</dbReference>
<comment type="similarity">
    <text evidence="1">Belongs to the GreA/GreB family.</text>
</comment>
<sequence>MGIADRLIKRLEQEIRPLERELKVELPRQLAEAAAHGDLSENAEYDAAKQRKEFVQAQLARLYDKRQSLSGISELMIPRDSIGFWSKVKVLDLDNDEEIEYRLVSPDESDPRNDRISVSSPIGRALLGKIDGDAVDIETPRGTKAYEILEFSTVHEASDLDD</sequence>
<evidence type="ECO:0000256" key="1">
    <source>
        <dbReference type="ARBA" id="ARBA00008213"/>
    </source>
</evidence>
<protein>
    <recommendedName>
        <fullName evidence="7">Transcript cleavage factor GreA</fullName>
    </recommendedName>
</protein>
<dbReference type="Gene3D" id="1.10.287.180">
    <property type="entry name" value="Transcription elongation factor, GreA/GreB, N-terminal domain"/>
    <property type="match status" value="1"/>
</dbReference>
<keyword evidence="2" id="KW-0805">Transcription regulation</keyword>
<dbReference type="SUPFAM" id="SSF54534">
    <property type="entry name" value="FKBP-like"/>
    <property type="match status" value="1"/>
</dbReference>
<gene>
    <name evidence="6" type="ORF">METZ01_LOCUS71467</name>
</gene>
<dbReference type="FunFam" id="3.10.50.30:FF:000001">
    <property type="entry name" value="Transcription elongation factor GreA"/>
    <property type="match status" value="1"/>
</dbReference>
<name>A0A381TWT8_9ZZZZ</name>
<feature type="domain" description="Transcription elongation factor GreA/GreB C-terminal" evidence="4">
    <location>
        <begin position="78"/>
        <end position="152"/>
    </location>
</feature>
<evidence type="ECO:0000256" key="2">
    <source>
        <dbReference type="ARBA" id="ARBA00023015"/>
    </source>
</evidence>
<dbReference type="InterPro" id="IPR023459">
    <property type="entry name" value="Tscrpt_elong_fac_GreA/B_fam"/>
</dbReference>
<evidence type="ECO:0000259" key="5">
    <source>
        <dbReference type="Pfam" id="PF03449"/>
    </source>
</evidence>
<evidence type="ECO:0000313" key="6">
    <source>
        <dbReference type="EMBL" id="SVA18613.1"/>
    </source>
</evidence>
<dbReference type="PROSITE" id="PS00829">
    <property type="entry name" value="GREAB_1"/>
    <property type="match status" value="1"/>
</dbReference>
<dbReference type="GO" id="GO:0032784">
    <property type="term" value="P:regulation of DNA-templated transcription elongation"/>
    <property type="evidence" value="ECO:0007669"/>
    <property type="project" value="InterPro"/>
</dbReference>
<dbReference type="InterPro" id="IPR022691">
    <property type="entry name" value="Tscrpt_elong_fac_GreA/B_N"/>
</dbReference>
<dbReference type="Gene3D" id="3.10.50.30">
    <property type="entry name" value="Transcription elongation factor, GreA/GreB, C-terminal domain"/>
    <property type="match status" value="1"/>
</dbReference>
<dbReference type="SUPFAM" id="SSF46557">
    <property type="entry name" value="GreA transcript cleavage protein, N-terminal domain"/>
    <property type="match status" value="1"/>
</dbReference>
<dbReference type="Pfam" id="PF01272">
    <property type="entry name" value="GreA_GreB"/>
    <property type="match status" value="1"/>
</dbReference>
<dbReference type="GO" id="GO:0003677">
    <property type="term" value="F:DNA binding"/>
    <property type="evidence" value="ECO:0007669"/>
    <property type="project" value="InterPro"/>
</dbReference>
<dbReference type="PROSITE" id="PS00830">
    <property type="entry name" value="GREAB_2"/>
    <property type="match status" value="1"/>
</dbReference>
<feature type="domain" description="Transcription elongation factor GreA/GreB N-terminal" evidence="5">
    <location>
        <begin position="8"/>
        <end position="65"/>
    </location>
</feature>
<dbReference type="InterPro" id="IPR018151">
    <property type="entry name" value="TF_GreA/GreB_CS"/>
</dbReference>
<dbReference type="PIRSF" id="PIRSF006092">
    <property type="entry name" value="GreA_GreB"/>
    <property type="match status" value="1"/>
</dbReference>
<dbReference type="InterPro" id="IPR036805">
    <property type="entry name" value="Tscrpt_elong_fac_GreA/B_N_sf"/>
</dbReference>
<organism evidence="6">
    <name type="scientific">marine metagenome</name>
    <dbReference type="NCBI Taxonomy" id="408172"/>
    <lineage>
        <taxon>unclassified sequences</taxon>
        <taxon>metagenomes</taxon>
        <taxon>ecological metagenomes</taxon>
    </lineage>
</organism>
<reference evidence="6" key="1">
    <citation type="submission" date="2018-05" db="EMBL/GenBank/DDBJ databases">
        <authorList>
            <person name="Lanie J.A."/>
            <person name="Ng W.-L."/>
            <person name="Kazmierczak K.M."/>
            <person name="Andrzejewski T.M."/>
            <person name="Davidsen T.M."/>
            <person name="Wayne K.J."/>
            <person name="Tettelin H."/>
            <person name="Glass J.I."/>
            <person name="Rusch D."/>
            <person name="Podicherti R."/>
            <person name="Tsui H.-C.T."/>
            <person name="Winkler M.E."/>
        </authorList>
    </citation>
    <scope>NUCLEOTIDE SEQUENCE</scope>
</reference>
<evidence type="ECO:0008006" key="7">
    <source>
        <dbReference type="Google" id="ProtNLM"/>
    </source>
</evidence>
<dbReference type="GO" id="GO:0070063">
    <property type="term" value="F:RNA polymerase binding"/>
    <property type="evidence" value="ECO:0007669"/>
    <property type="project" value="InterPro"/>
</dbReference>
<dbReference type="GO" id="GO:0006354">
    <property type="term" value="P:DNA-templated transcription elongation"/>
    <property type="evidence" value="ECO:0007669"/>
    <property type="project" value="TreeGrafter"/>
</dbReference>
<dbReference type="PANTHER" id="PTHR30437">
    <property type="entry name" value="TRANSCRIPTION ELONGATION FACTOR GREA"/>
    <property type="match status" value="1"/>
</dbReference>
<accession>A0A381TWT8</accession>
<dbReference type="PANTHER" id="PTHR30437:SF4">
    <property type="entry name" value="TRANSCRIPTION ELONGATION FACTOR GREA"/>
    <property type="match status" value="1"/>
</dbReference>
<dbReference type="AlphaFoldDB" id="A0A381TWT8"/>